<keyword evidence="3" id="KW-1185">Reference proteome</keyword>
<reference evidence="2" key="1">
    <citation type="journal article" date="2023" name="Science">
        <title>Elucidation of the pathway for biosynthesis of saponin adjuvants from the soapbark tree.</title>
        <authorList>
            <person name="Reed J."/>
            <person name="Orme A."/>
            <person name="El-Demerdash A."/>
            <person name="Owen C."/>
            <person name="Martin L.B.B."/>
            <person name="Misra R.C."/>
            <person name="Kikuchi S."/>
            <person name="Rejzek M."/>
            <person name="Martin A.C."/>
            <person name="Harkess A."/>
            <person name="Leebens-Mack J."/>
            <person name="Louveau T."/>
            <person name="Stephenson M.J."/>
            <person name="Osbourn A."/>
        </authorList>
    </citation>
    <scope>NUCLEOTIDE SEQUENCE</scope>
    <source>
        <strain evidence="2">S10</strain>
    </source>
</reference>
<protein>
    <submittedName>
        <fullName evidence="2">CDK-activating kinase assembly factor MAT1</fullName>
    </submittedName>
</protein>
<evidence type="ECO:0000256" key="1">
    <source>
        <dbReference type="SAM" id="MobiDB-lite"/>
    </source>
</evidence>
<name>A0AAD7QDL6_QUISA</name>
<dbReference type="KEGG" id="qsa:O6P43_002964"/>
<gene>
    <name evidence="2" type="ORF">O6P43_002964</name>
</gene>
<feature type="compositionally biased region" description="Low complexity" evidence="1">
    <location>
        <begin position="40"/>
        <end position="51"/>
    </location>
</feature>
<organism evidence="2 3">
    <name type="scientific">Quillaja saponaria</name>
    <name type="common">Soap bark tree</name>
    <dbReference type="NCBI Taxonomy" id="32244"/>
    <lineage>
        <taxon>Eukaryota</taxon>
        <taxon>Viridiplantae</taxon>
        <taxon>Streptophyta</taxon>
        <taxon>Embryophyta</taxon>
        <taxon>Tracheophyta</taxon>
        <taxon>Spermatophyta</taxon>
        <taxon>Magnoliopsida</taxon>
        <taxon>eudicotyledons</taxon>
        <taxon>Gunneridae</taxon>
        <taxon>Pentapetalae</taxon>
        <taxon>rosids</taxon>
        <taxon>fabids</taxon>
        <taxon>Fabales</taxon>
        <taxon>Quillajaceae</taxon>
        <taxon>Quillaja</taxon>
    </lineage>
</organism>
<dbReference type="EMBL" id="JARAOO010000002">
    <property type="protein sequence ID" value="KAJ7979579.1"/>
    <property type="molecule type" value="Genomic_DNA"/>
</dbReference>
<dbReference type="AlphaFoldDB" id="A0AAD7QDL6"/>
<keyword evidence="2" id="KW-0418">Kinase</keyword>
<proteinExistence type="predicted"/>
<comment type="caution">
    <text evidence="2">The sequence shown here is derived from an EMBL/GenBank/DDBJ whole genome shotgun (WGS) entry which is preliminary data.</text>
</comment>
<accession>A0AAD7QDL6</accession>
<evidence type="ECO:0000313" key="3">
    <source>
        <dbReference type="Proteomes" id="UP001163823"/>
    </source>
</evidence>
<feature type="region of interest" description="Disordered" evidence="1">
    <location>
        <begin position="40"/>
        <end position="63"/>
    </location>
</feature>
<dbReference type="Proteomes" id="UP001163823">
    <property type="component" value="Chromosome 2"/>
</dbReference>
<dbReference type="GO" id="GO:0016301">
    <property type="term" value="F:kinase activity"/>
    <property type="evidence" value="ECO:0007669"/>
    <property type="project" value="UniProtKB-KW"/>
</dbReference>
<evidence type="ECO:0000313" key="2">
    <source>
        <dbReference type="EMBL" id="KAJ7979579.1"/>
    </source>
</evidence>
<keyword evidence="2" id="KW-0808">Transferase</keyword>
<sequence>MINLAWKAEELAAALEASKRHPTQTDNDASVIQNSQAGFGAFAPTFPGGQPRPTGMVPQPVQLGGESCDMHVYPLDNEEMMRLSA</sequence>